<evidence type="ECO:0000313" key="2">
    <source>
        <dbReference type="EMBL" id="MCR2806546.1"/>
    </source>
</evidence>
<organism evidence="2 3">
    <name type="scientific">Paenibacillus soyae</name>
    <dbReference type="NCBI Taxonomy" id="2969249"/>
    <lineage>
        <taxon>Bacteria</taxon>
        <taxon>Bacillati</taxon>
        <taxon>Bacillota</taxon>
        <taxon>Bacilli</taxon>
        <taxon>Bacillales</taxon>
        <taxon>Paenibacillaceae</taxon>
        <taxon>Paenibacillus</taxon>
    </lineage>
</organism>
<name>A0A9X2MT87_9BACL</name>
<evidence type="ECO:0000256" key="1">
    <source>
        <dbReference type="SAM" id="Coils"/>
    </source>
</evidence>
<dbReference type="Pfam" id="PF06103">
    <property type="entry name" value="DUF948"/>
    <property type="match status" value="1"/>
</dbReference>
<accession>A0A9X2MT87</accession>
<dbReference type="Proteomes" id="UP001141950">
    <property type="component" value="Unassembled WGS sequence"/>
</dbReference>
<evidence type="ECO:0000313" key="3">
    <source>
        <dbReference type="Proteomes" id="UP001141950"/>
    </source>
</evidence>
<protein>
    <submittedName>
        <fullName evidence="2">DUF948 domain-containing protein</fullName>
    </submittedName>
</protein>
<feature type="coiled-coil region" evidence="1">
    <location>
        <begin position="27"/>
        <end position="61"/>
    </location>
</feature>
<keyword evidence="3" id="KW-1185">Reference proteome</keyword>
<sequence>MNVLIGICVVVITFVAVGLYFKVSKTLRQAGTAMEEAKRTIGELRLELQQVSRDAREVVQNTNEITLDAQKKMKELDALFGSVREIGSAAQALTVSVKEAAVGAALKARQGGQAAREAGAGKVGAIADAIASSIRVWNRLRQN</sequence>
<dbReference type="EMBL" id="JANIPJ010000018">
    <property type="protein sequence ID" value="MCR2806546.1"/>
    <property type="molecule type" value="Genomic_DNA"/>
</dbReference>
<dbReference type="PANTHER" id="PTHR40070">
    <property type="entry name" value="UPF0478 PROTEIN YTXG"/>
    <property type="match status" value="1"/>
</dbReference>
<keyword evidence="1" id="KW-0175">Coiled coil</keyword>
<reference evidence="2" key="1">
    <citation type="submission" date="2022-08" db="EMBL/GenBank/DDBJ databases">
        <title>The genomic sequence of strain Paenibacillus sp. SCIV0701.</title>
        <authorList>
            <person name="Zhao H."/>
        </authorList>
    </citation>
    <scope>NUCLEOTIDE SEQUENCE</scope>
    <source>
        <strain evidence="2">SCIV0701</strain>
    </source>
</reference>
<dbReference type="AlphaFoldDB" id="A0A9X2MT87"/>
<dbReference type="RefSeq" id="WP_257450110.1">
    <property type="nucleotide sequence ID" value="NZ_JANIPJ010000018.1"/>
</dbReference>
<comment type="caution">
    <text evidence="2">The sequence shown here is derived from an EMBL/GenBank/DDBJ whole genome shotgun (WGS) entry which is preliminary data.</text>
</comment>
<proteinExistence type="predicted"/>
<dbReference type="InterPro" id="IPR009293">
    <property type="entry name" value="UPF0478"/>
</dbReference>
<dbReference type="PANTHER" id="PTHR40070:SF1">
    <property type="entry name" value="UPF0478 PROTEIN YTXG"/>
    <property type="match status" value="1"/>
</dbReference>
<gene>
    <name evidence="2" type="ORF">NQZ67_21935</name>
</gene>